<sequence length="244" mass="28172">MFAKKVKVILGSENYVHWEFVMLMTLSRMGMLVHIQMVKPEAGMTKLWVINDTKALKLIAHGIVVEHHSNIWSATTATQAWITLHKFYNRTTMNNRVTMTCRLHELKMDDSVTMTQYLDKFDELIIGLQSLGEPVDMARQLVILLSSLSAEYEIIASIEDNAKVVTLIEVKEKLLKEYERQDKKEATERVLKATPHGVKLKNTRFYNGGRNNGRKYNVSRKRSGFKGKYFNCDKFGHISRTAWT</sequence>
<dbReference type="AlphaFoldDB" id="A0A3M6VHE6"/>
<dbReference type="VEuPathDB" id="FungiDB:DD237_006490"/>
<protein>
    <recommendedName>
        <fullName evidence="5">Retrotransposon Copia-like N-terminal domain-containing protein</fullName>
    </recommendedName>
</protein>
<comment type="caution">
    <text evidence="1">The sequence shown here is derived from an EMBL/GenBank/DDBJ whole genome shotgun (WGS) entry which is preliminary data.</text>
</comment>
<keyword evidence="3" id="KW-1185">Reference proteome</keyword>
<gene>
    <name evidence="2" type="ORF">DD237_006490</name>
    <name evidence="1" type="ORF">DD238_006109</name>
</gene>
<organism evidence="1 3">
    <name type="scientific">Peronospora effusa</name>
    <dbReference type="NCBI Taxonomy" id="542832"/>
    <lineage>
        <taxon>Eukaryota</taxon>
        <taxon>Sar</taxon>
        <taxon>Stramenopiles</taxon>
        <taxon>Oomycota</taxon>
        <taxon>Peronosporomycetes</taxon>
        <taxon>Peronosporales</taxon>
        <taxon>Peronosporaceae</taxon>
        <taxon>Peronospora</taxon>
    </lineage>
</organism>
<dbReference type="Proteomes" id="UP000286097">
    <property type="component" value="Unassembled WGS sequence"/>
</dbReference>
<dbReference type="Pfam" id="PF14223">
    <property type="entry name" value="Retrotran_gag_2"/>
    <property type="match status" value="1"/>
</dbReference>
<evidence type="ECO:0000313" key="1">
    <source>
        <dbReference type="EMBL" id="RMX65807.1"/>
    </source>
</evidence>
<dbReference type="EMBL" id="QLLG01000229">
    <property type="protein sequence ID" value="RMX65807.1"/>
    <property type="molecule type" value="Genomic_DNA"/>
</dbReference>
<evidence type="ECO:0000313" key="4">
    <source>
        <dbReference type="Proteomes" id="UP000286097"/>
    </source>
</evidence>
<evidence type="ECO:0000313" key="2">
    <source>
        <dbReference type="EMBL" id="RQM14715.1"/>
    </source>
</evidence>
<reference evidence="3 4" key="1">
    <citation type="submission" date="2018-06" db="EMBL/GenBank/DDBJ databases">
        <title>Comparative genomics of downy mildews reveals potential adaptations to biotrophy.</title>
        <authorList>
            <person name="Fletcher K."/>
            <person name="Klosterman S.J."/>
            <person name="Derevnina L."/>
            <person name="Martin F."/>
            <person name="Koike S."/>
            <person name="Reyes Chin-Wo S."/>
            <person name="Mou B."/>
            <person name="Michelmore R."/>
        </authorList>
    </citation>
    <scope>NUCLEOTIDE SEQUENCE [LARGE SCALE GENOMIC DNA]</scope>
    <source>
        <strain evidence="2 4">R13</strain>
        <strain evidence="1 3">R14</strain>
    </source>
</reference>
<dbReference type="STRING" id="542832.A0A3M6VHE6"/>
<name>A0A3M6VHE6_9STRA</name>
<evidence type="ECO:0008006" key="5">
    <source>
        <dbReference type="Google" id="ProtNLM"/>
    </source>
</evidence>
<proteinExistence type="predicted"/>
<evidence type="ECO:0000313" key="3">
    <source>
        <dbReference type="Proteomes" id="UP000282087"/>
    </source>
</evidence>
<dbReference type="PANTHER" id="PTHR47481:SF31">
    <property type="entry name" value="OS01G0873500 PROTEIN"/>
    <property type="match status" value="1"/>
</dbReference>
<dbReference type="PANTHER" id="PTHR47481">
    <property type="match status" value="1"/>
</dbReference>
<dbReference type="Proteomes" id="UP000282087">
    <property type="component" value="Unassembled WGS sequence"/>
</dbReference>
<dbReference type="EMBL" id="QKXF01000189">
    <property type="protein sequence ID" value="RQM14715.1"/>
    <property type="molecule type" value="Genomic_DNA"/>
</dbReference>
<accession>A0A3M6VHE6</accession>